<dbReference type="EMBL" id="JAXCGZ010011383">
    <property type="protein sequence ID" value="KAK7075031.1"/>
    <property type="molecule type" value="Genomic_DNA"/>
</dbReference>
<dbReference type="PANTHER" id="PTHR13674:SF5">
    <property type="entry name" value="UPF0389 PROTEIN CG9231"/>
    <property type="match status" value="1"/>
</dbReference>
<gene>
    <name evidence="8" type="ORF">SK128_006630</name>
</gene>
<name>A0AAN8WZ60_HALRR</name>
<evidence type="ECO:0000313" key="9">
    <source>
        <dbReference type="Proteomes" id="UP001381693"/>
    </source>
</evidence>
<evidence type="ECO:0000256" key="5">
    <source>
        <dbReference type="ARBA" id="ARBA00023136"/>
    </source>
</evidence>
<feature type="region of interest" description="Disordered" evidence="6">
    <location>
        <begin position="39"/>
        <end position="62"/>
    </location>
</feature>
<comment type="caution">
    <text evidence="8">The sequence shown here is derived from an EMBL/GenBank/DDBJ whole genome shotgun (WGS) entry which is preliminary data.</text>
</comment>
<reference evidence="8 9" key="1">
    <citation type="submission" date="2023-11" db="EMBL/GenBank/DDBJ databases">
        <title>Halocaridina rubra genome assembly.</title>
        <authorList>
            <person name="Smith C."/>
        </authorList>
    </citation>
    <scope>NUCLEOTIDE SEQUENCE [LARGE SCALE GENOMIC DNA]</scope>
    <source>
        <strain evidence="8">EP-1</strain>
        <tissue evidence="8">Whole</tissue>
    </source>
</reference>
<organism evidence="8 9">
    <name type="scientific">Halocaridina rubra</name>
    <name type="common">Hawaiian red shrimp</name>
    <dbReference type="NCBI Taxonomy" id="373956"/>
    <lineage>
        <taxon>Eukaryota</taxon>
        <taxon>Metazoa</taxon>
        <taxon>Ecdysozoa</taxon>
        <taxon>Arthropoda</taxon>
        <taxon>Crustacea</taxon>
        <taxon>Multicrustacea</taxon>
        <taxon>Malacostraca</taxon>
        <taxon>Eumalacostraca</taxon>
        <taxon>Eucarida</taxon>
        <taxon>Decapoda</taxon>
        <taxon>Pleocyemata</taxon>
        <taxon>Caridea</taxon>
        <taxon>Atyoidea</taxon>
        <taxon>Atyidae</taxon>
        <taxon>Halocaridina</taxon>
    </lineage>
</organism>
<dbReference type="Proteomes" id="UP001381693">
    <property type="component" value="Unassembled WGS sequence"/>
</dbReference>
<keyword evidence="9" id="KW-1185">Reference proteome</keyword>
<evidence type="ECO:0000256" key="4">
    <source>
        <dbReference type="ARBA" id="ARBA00022989"/>
    </source>
</evidence>
<feature type="transmembrane region" description="Helical" evidence="7">
    <location>
        <begin position="107"/>
        <end position="126"/>
    </location>
</feature>
<evidence type="ECO:0000256" key="2">
    <source>
        <dbReference type="ARBA" id="ARBA00007363"/>
    </source>
</evidence>
<evidence type="ECO:0000256" key="1">
    <source>
        <dbReference type="ARBA" id="ARBA00004167"/>
    </source>
</evidence>
<evidence type="ECO:0000256" key="6">
    <source>
        <dbReference type="SAM" id="MobiDB-lite"/>
    </source>
</evidence>
<keyword evidence="4 7" id="KW-1133">Transmembrane helix</keyword>
<feature type="compositionally biased region" description="Polar residues" evidence="6">
    <location>
        <begin position="39"/>
        <end position="59"/>
    </location>
</feature>
<accession>A0AAN8WZ60</accession>
<evidence type="ECO:0000256" key="3">
    <source>
        <dbReference type="ARBA" id="ARBA00022692"/>
    </source>
</evidence>
<sequence length="164" mass="18239">MSFLSCLKVSSGLLRHSRVSRGHHLIGFQKYSYSTASENTGKDVATTSTQTGSPSQEPSNLGRLTHHRVNMIEKYLLVWGGKYKNVAEVPSFVSQDTMERARNKARIKINIMMGVATAIACLFMIISGKRAQERGESVTKINLEWHKQINEEARQSAPSPSTTN</sequence>
<comment type="similarity">
    <text evidence="2">Belongs to the UPF0389 family.</text>
</comment>
<evidence type="ECO:0000256" key="7">
    <source>
        <dbReference type="SAM" id="Phobius"/>
    </source>
</evidence>
<dbReference type="Pfam" id="PF06388">
    <property type="entry name" value="DUF1075"/>
    <property type="match status" value="1"/>
</dbReference>
<evidence type="ECO:0000313" key="8">
    <source>
        <dbReference type="EMBL" id="KAK7075031.1"/>
    </source>
</evidence>
<dbReference type="GO" id="GO:0016020">
    <property type="term" value="C:membrane"/>
    <property type="evidence" value="ECO:0007669"/>
    <property type="project" value="UniProtKB-SubCell"/>
</dbReference>
<comment type="subcellular location">
    <subcellularLocation>
        <location evidence="1">Membrane</location>
        <topology evidence="1">Single-pass membrane protein</topology>
    </subcellularLocation>
</comment>
<proteinExistence type="inferred from homology"/>
<keyword evidence="5 7" id="KW-0472">Membrane</keyword>
<dbReference type="InterPro" id="IPR009432">
    <property type="entry name" value="DUF1075"/>
</dbReference>
<dbReference type="PANTHER" id="PTHR13674">
    <property type="entry name" value="GROWTH AND TRANSFORMATION-DEPENDENT PROTEIN"/>
    <property type="match status" value="1"/>
</dbReference>
<dbReference type="AlphaFoldDB" id="A0AAN8WZ60"/>
<keyword evidence="3 7" id="KW-0812">Transmembrane</keyword>
<protein>
    <submittedName>
        <fullName evidence="8">Uncharacterized protein</fullName>
    </submittedName>
</protein>